<protein>
    <recommendedName>
        <fullName evidence="1">GIY-YIG catalytic domain-containing protein</fullName>
    </recommendedName>
</protein>
<reference evidence="2" key="1">
    <citation type="submission" date="2022-01" db="EMBL/GenBank/DDBJ databases">
        <title>Draft genome sequence of Sabulilitoribacter arenilitoris KCTC 52401.</title>
        <authorList>
            <person name="Oh J.-S."/>
        </authorList>
    </citation>
    <scope>NUCLEOTIDE SEQUENCE</scope>
    <source>
        <strain evidence="2">HMF6543</strain>
    </source>
</reference>
<comment type="caution">
    <text evidence="2">The sequence shown here is derived from an EMBL/GenBank/DDBJ whole genome shotgun (WGS) entry which is preliminary data.</text>
</comment>
<evidence type="ECO:0000259" key="1">
    <source>
        <dbReference type="Pfam" id="PF20815"/>
    </source>
</evidence>
<evidence type="ECO:0000313" key="3">
    <source>
        <dbReference type="Proteomes" id="UP001199795"/>
    </source>
</evidence>
<evidence type="ECO:0000313" key="2">
    <source>
        <dbReference type="EMBL" id="MCF7569678.1"/>
    </source>
</evidence>
<dbReference type="InterPro" id="IPR049311">
    <property type="entry name" value="GIY_YIG_cat"/>
</dbReference>
<dbReference type="RefSeq" id="WP_237241004.1">
    <property type="nucleotide sequence ID" value="NZ_JAKKDU010000031.1"/>
</dbReference>
<accession>A0AAE3JLW6</accession>
<dbReference type="AlphaFoldDB" id="A0AAE3JLW6"/>
<name>A0AAE3JLW6_9FLAO</name>
<organism evidence="2 3">
    <name type="scientific">Wocania arenilitoris</name>
    <dbReference type="NCBI Taxonomy" id="2044858"/>
    <lineage>
        <taxon>Bacteria</taxon>
        <taxon>Pseudomonadati</taxon>
        <taxon>Bacteroidota</taxon>
        <taxon>Flavobacteriia</taxon>
        <taxon>Flavobacteriales</taxon>
        <taxon>Flavobacteriaceae</taxon>
        <taxon>Wocania</taxon>
    </lineage>
</organism>
<dbReference type="EMBL" id="JAKKDU010000031">
    <property type="protein sequence ID" value="MCF7569678.1"/>
    <property type="molecule type" value="Genomic_DNA"/>
</dbReference>
<keyword evidence="3" id="KW-1185">Reference proteome</keyword>
<proteinExistence type="predicted"/>
<sequence length="177" mass="20853">MNKKSVKEIRQNGIEITNEPIVYYWWFKTDIFNQLLNKLNSEIDLNKIKRNQFDGIEYGLLYIGQAKKGHDRLVKYHMLDSSNFHLKGVENGFLSSLRTTLCGLLELPMSVSKNEVNQFMDENCVVEWENCTLLELNELEKNRIQGNYLPLNYQHTKGVLTKEHRKILSESKKLMRK</sequence>
<gene>
    <name evidence="2" type="ORF">L3X37_15125</name>
</gene>
<dbReference type="Pfam" id="PF20815">
    <property type="entry name" value="GIY_YIG_2"/>
    <property type="match status" value="1"/>
</dbReference>
<feature type="domain" description="GIY-YIG catalytic" evidence="1">
    <location>
        <begin position="21"/>
        <end position="173"/>
    </location>
</feature>
<dbReference type="Proteomes" id="UP001199795">
    <property type="component" value="Unassembled WGS sequence"/>
</dbReference>